<evidence type="ECO:0000256" key="1">
    <source>
        <dbReference type="SAM" id="MobiDB-lite"/>
    </source>
</evidence>
<dbReference type="EMBL" id="AVOT02095654">
    <property type="protein sequence ID" value="MBW0575135.1"/>
    <property type="molecule type" value="Genomic_DNA"/>
</dbReference>
<evidence type="ECO:0000313" key="3">
    <source>
        <dbReference type="Proteomes" id="UP000765509"/>
    </source>
</evidence>
<comment type="caution">
    <text evidence="2">The sequence shown here is derived from an EMBL/GenBank/DDBJ whole genome shotgun (WGS) entry which is preliminary data.</text>
</comment>
<gene>
    <name evidence="2" type="ORF">O181_114850</name>
</gene>
<sequence length="109" mass="12559">MKRVGPEPMMRARRQRDPPRPKTKIEIWGLRIWKLAREANDGRIWPEAINDGSGNKRSGNGDMAKIPESTRKGKIGHKDMMWPIGPRLELPQHQWRRVILCGCDSTPLP</sequence>
<protein>
    <submittedName>
        <fullName evidence="2">Uncharacterized protein</fullName>
    </submittedName>
</protein>
<feature type="compositionally biased region" description="Basic and acidic residues" evidence="1">
    <location>
        <begin position="68"/>
        <end position="78"/>
    </location>
</feature>
<dbReference type="OrthoDB" id="10612013at2759"/>
<dbReference type="AlphaFoldDB" id="A0A9Q3PVW5"/>
<accession>A0A9Q3PVW5</accession>
<feature type="region of interest" description="Disordered" evidence="1">
    <location>
        <begin position="45"/>
        <end position="78"/>
    </location>
</feature>
<proteinExistence type="predicted"/>
<keyword evidence="3" id="KW-1185">Reference proteome</keyword>
<evidence type="ECO:0000313" key="2">
    <source>
        <dbReference type="EMBL" id="MBW0575135.1"/>
    </source>
</evidence>
<dbReference type="Proteomes" id="UP000765509">
    <property type="component" value="Unassembled WGS sequence"/>
</dbReference>
<name>A0A9Q3PVW5_9BASI</name>
<feature type="region of interest" description="Disordered" evidence="1">
    <location>
        <begin position="1"/>
        <end position="23"/>
    </location>
</feature>
<reference evidence="2" key="1">
    <citation type="submission" date="2021-03" db="EMBL/GenBank/DDBJ databases">
        <title>Draft genome sequence of rust myrtle Austropuccinia psidii MF-1, a brazilian biotype.</title>
        <authorList>
            <person name="Quecine M.C."/>
            <person name="Pachon D.M.R."/>
            <person name="Bonatelli M.L."/>
            <person name="Correr F.H."/>
            <person name="Franceschini L.M."/>
            <person name="Leite T.F."/>
            <person name="Margarido G.R.A."/>
            <person name="Almeida C.A."/>
            <person name="Ferrarezi J.A."/>
            <person name="Labate C.A."/>
        </authorList>
    </citation>
    <scope>NUCLEOTIDE SEQUENCE</scope>
    <source>
        <strain evidence="2">MF-1</strain>
    </source>
</reference>
<organism evidence="2 3">
    <name type="scientific">Austropuccinia psidii MF-1</name>
    <dbReference type="NCBI Taxonomy" id="1389203"/>
    <lineage>
        <taxon>Eukaryota</taxon>
        <taxon>Fungi</taxon>
        <taxon>Dikarya</taxon>
        <taxon>Basidiomycota</taxon>
        <taxon>Pucciniomycotina</taxon>
        <taxon>Pucciniomycetes</taxon>
        <taxon>Pucciniales</taxon>
        <taxon>Sphaerophragmiaceae</taxon>
        <taxon>Austropuccinia</taxon>
    </lineage>
</organism>